<dbReference type="Pfam" id="PF06776">
    <property type="entry name" value="IalB"/>
    <property type="match status" value="1"/>
</dbReference>
<keyword evidence="4" id="KW-1185">Reference proteome</keyword>
<feature type="signal peptide" evidence="2">
    <location>
        <begin position="1"/>
        <end position="25"/>
    </location>
</feature>
<protein>
    <submittedName>
        <fullName evidence="3">Invasion associated locus B family protein</fullName>
    </submittedName>
</protein>
<feature type="region of interest" description="Disordered" evidence="1">
    <location>
        <begin position="22"/>
        <end position="63"/>
    </location>
</feature>
<feature type="compositionally biased region" description="Pro residues" evidence="1">
    <location>
        <begin position="32"/>
        <end position="48"/>
    </location>
</feature>
<evidence type="ECO:0000256" key="2">
    <source>
        <dbReference type="SAM" id="SignalP"/>
    </source>
</evidence>
<gene>
    <name evidence="3" type="ORF">CQW49_16205</name>
</gene>
<feature type="compositionally biased region" description="Low complexity" evidence="1">
    <location>
        <begin position="49"/>
        <end position="63"/>
    </location>
</feature>
<dbReference type="STRING" id="595536.GCA_000178815_01941"/>
<dbReference type="AlphaFoldDB" id="A0A2D2D310"/>
<organism evidence="3 4">
    <name type="scientific">Methylosinus trichosporium (strain ATCC 35070 / NCIMB 11131 / UNIQEM 75 / OB3b)</name>
    <dbReference type="NCBI Taxonomy" id="595536"/>
    <lineage>
        <taxon>Bacteria</taxon>
        <taxon>Pseudomonadati</taxon>
        <taxon>Pseudomonadota</taxon>
        <taxon>Alphaproteobacteria</taxon>
        <taxon>Hyphomicrobiales</taxon>
        <taxon>Methylocystaceae</taxon>
        <taxon>Methylosinus</taxon>
    </lineage>
</organism>
<dbReference type="EMBL" id="CP023737">
    <property type="protein sequence ID" value="ATQ69249.1"/>
    <property type="molecule type" value="Genomic_DNA"/>
</dbReference>
<feature type="region of interest" description="Disordered" evidence="1">
    <location>
        <begin position="217"/>
        <end position="244"/>
    </location>
</feature>
<name>A0A2D2D310_METT3</name>
<keyword evidence="2" id="KW-0732">Signal</keyword>
<evidence type="ECO:0000256" key="1">
    <source>
        <dbReference type="SAM" id="MobiDB-lite"/>
    </source>
</evidence>
<sequence>MSILFPRLLAAALTGALLVSAGAQAQQKPAPRKPAPAPAAPAPAPASPAAPAQQAQPQAPQGPIKADLVAVQPDWTKVCGGDPQSKKEVCYTTRDFGAQADQPLLALAVYDPKGEDTKVVRLLLPPGLMLRPGFRFAVDKGALEAGEFEICFPNGCFALAKVKASLVDSMKKAEKLTIIVKNQYNNEVTFLLPLAGFGKAFDGPPIDPKVLEEQQKKLQDELQKKAEEERKKLEAQKPAAPAGK</sequence>
<feature type="chain" id="PRO_5013803624" evidence="2">
    <location>
        <begin position="26"/>
        <end position="244"/>
    </location>
</feature>
<dbReference type="InterPro" id="IPR038696">
    <property type="entry name" value="IalB_sf"/>
</dbReference>
<dbReference type="Proteomes" id="UP000230709">
    <property type="component" value="Chromosome"/>
</dbReference>
<dbReference type="RefSeq" id="WP_003611657.1">
    <property type="nucleotide sequence ID" value="NZ_ADVE02000001.1"/>
</dbReference>
<dbReference type="InterPro" id="IPR010642">
    <property type="entry name" value="Invasion_prot_B"/>
</dbReference>
<evidence type="ECO:0000313" key="3">
    <source>
        <dbReference type="EMBL" id="ATQ69249.1"/>
    </source>
</evidence>
<dbReference type="Gene3D" id="2.60.40.1880">
    <property type="entry name" value="Invasion associated locus B (IalB) protein"/>
    <property type="match status" value="1"/>
</dbReference>
<dbReference type="KEGG" id="mtw:CQW49_16205"/>
<feature type="compositionally biased region" description="Basic and acidic residues" evidence="1">
    <location>
        <begin position="217"/>
        <end position="235"/>
    </location>
</feature>
<proteinExistence type="predicted"/>
<evidence type="ECO:0000313" key="4">
    <source>
        <dbReference type="Proteomes" id="UP000230709"/>
    </source>
</evidence>
<reference evidence="4" key="1">
    <citation type="submission" date="2017-10" db="EMBL/GenBank/DDBJ databases">
        <title>Completed PacBio SMRT sequence of Methylosinus trichosporium OB3b reveals presence of a third large plasmid.</title>
        <authorList>
            <person name="Charles T.C."/>
            <person name="Lynch M.D.J."/>
            <person name="Heil J.R."/>
            <person name="Cheng J."/>
        </authorList>
    </citation>
    <scope>NUCLEOTIDE SEQUENCE [LARGE SCALE GENOMIC DNA]</scope>
    <source>
        <strain evidence="4">OB3b</strain>
    </source>
</reference>
<accession>A0A2D2D310</accession>